<proteinExistence type="predicted"/>
<protein>
    <submittedName>
        <fullName evidence="1">Uncharacterized protein</fullName>
    </submittedName>
</protein>
<comment type="caution">
    <text evidence="1">The sequence shown here is derived from an EMBL/GenBank/DDBJ whole genome shotgun (WGS) entry which is preliminary data.</text>
</comment>
<gene>
    <name evidence="1" type="ORF">BYL167_LOCUS51566</name>
</gene>
<organism evidence="1 2">
    <name type="scientific">Rotaria magnacalcarata</name>
    <dbReference type="NCBI Taxonomy" id="392030"/>
    <lineage>
        <taxon>Eukaryota</taxon>
        <taxon>Metazoa</taxon>
        <taxon>Spiralia</taxon>
        <taxon>Gnathifera</taxon>
        <taxon>Rotifera</taxon>
        <taxon>Eurotatoria</taxon>
        <taxon>Bdelloidea</taxon>
        <taxon>Philodinida</taxon>
        <taxon>Philodinidae</taxon>
        <taxon>Rotaria</taxon>
    </lineage>
</organism>
<sequence>MLARKLGAELIHRDEEIRHEREKTAEA</sequence>
<evidence type="ECO:0000313" key="1">
    <source>
        <dbReference type="EMBL" id="CAF4886375.1"/>
    </source>
</evidence>
<evidence type="ECO:0000313" key="2">
    <source>
        <dbReference type="Proteomes" id="UP000681967"/>
    </source>
</evidence>
<accession>A0A8S3CJM7</accession>
<feature type="non-terminal residue" evidence="1">
    <location>
        <position position="1"/>
    </location>
</feature>
<name>A0A8S3CJM7_9BILA</name>
<dbReference type="Proteomes" id="UP000681967">
    <property type="component" value="Unassembled WGS sequence"/>
</dbReference>
<reference evidence="1" key="1">
    <citation type="submission" date="2021-02" db="EMBL/GenBank/DDBJ databases">
        <authorList>
            <person name="Nowell W R."/>
        </authorList>
    </citation>
    <scope>NUCLEOTIDE SEQUENCE</scope>
</reference>
<dbReference type="EMBL" id="CAJOBH010163309">
    <property type="protein sequence ID" value="CAF4886375.1"/>
    <property type="molecule type" value="Genomic_DNA"/>
</dbReference>
<dbReference type="AlphaFoldDB" id="A0A8S3CJM7"/>